<evidence type="ECO:0000256" key="5">
    <source>
        <dbReference type="ARBA" id="ARBA00022989"/>
    </source>
</evidence>
<dbReference type="CDD" id="cd06261">
    <property type="entry name" value="TM_PBP2"/>
    <property type="match status" value="1"/>
</dbReference>
<evidence type="ECO:0000256" key="2">
    <source>
        <dbReference type="ARBA" id="ARBA00022448"/>
    </source>
</evidence>
<dbReference type="InterPro" id="IPR035906">
    <property type="entry name" value="MetI-like_sf"/>
</dbReference>
<dbReference type="Gene3D" id="1.10.3720.10">
    <property type="entry name" value="MetI-like"/>
    <property type="match status" value="1"/>
</dbReference>
<dbReference type="InterPro" id="IPR051393">
    <property type="entry name" value="ABC_transporter_permease"/>
</dbReference>
<keyword evidence="5 7" id="KW-1133">Transmembrane helix</keyword>
<comment type="similarity">
    <text evidence="7">Belongs to the binding-protein-dependent transport system permease family.</text>
</comment>
<keyword evidence="4 7" id="KW-0812">Transmembrane</keyword>
<accession>A0A7X0VIU9</accession>
<feature type="transmembrane region" description="Helical" evidence="7">
    <location>
        <begin position="218"/>
        <end position="242"/>
    </location>
</feature>
<evidence type="ECO:0000256" key="6">
    <source>
        <dbReference type="ARBA" id="ARBA00023136"/>
    </source>
</evidence>
<dbReference type="Proteomes" id="UP000547209">
    <property type="component" value="Unassembled WGS sequence"/>
</dbReference>
<protein>
    <submittedName>
        <fullName evidence="9">Sugar ABC transporter permease</fullName>
    </submittedName>
</protein>
<keyword evidence="6 7" id="KW-0472">Membrane</keyword>
<feature type="transmembrane region" description="Helical" evidence="7">
    <location>
        <begin position="173"/>
        <end position="197"/>
    </location>
</feature>
<proteinExistence type="inferred from homology"/>
<evidence type="ECO:0000259" key="8">
    <source>
        <dbReference type="PROSITE" id="PS50928"/>
    </source>
</evidence>
<evidence type="ECO:0000256" key="4">
    <source>
        <dbReference type="ARBA" id="ARBA00022692"/>
    </source>
</evidence>
<dbReference type="EMBL" id="JACJVP010000043">
    <property type="protein sequence ID" value="MBB6674049.1"/>
    <property type="molecule type" value="Genomic_DNA"/>
</dbReference>
<reference evidence="9 10" key="1">
    <citation type="submission" date="2020-08" db="EMBL/GenBank/DDBJ databases">
        <title>Cohnella phylogeny.</title>
        <authorList>
            <person name="Dunlap C."/>
        </authorList>
    </citation>
    <scope>NUCLEOTIDE SEQUENCE [LARGE SCALE GENOMIC DNA]</scope>
    <source>
        <strain evidence="9 10">DSM 28246</strain>
    </source>
</reference>
<comment type="subcellular location">
    <subcellularLocation>
        <location evidence="1 7">Cell membrane</location>
        <topology evidence="1 7">Multi-pass membrane protein</topology>
    </subcellularLocation>
</comment>
<feature type="transmembrane region" description="Helical" evidence="7">
    <location>
        <begin position="280"/>
        <end position="300"/>
    </location>
</feature>
<comment type="caution">
    <text evidence="9">The sequence shown here is derived from an EMBL/GenBank/DDBJ whole genome shotgun (WGS) entry which is preliminary data.</text>
</comment>
<keyword evidence="10" id="KW-1185">Reference proteome</keyword>
<dbReference type="Pfam" id="PF00528">
    <property type="entry name" value="BPD_transp_1"/>
    <property type="match status" value="1"/>
</dbReference>
<dbReference type="PANTHER" id="PTHR30193">
    <property type="entry name" value="ABC TRANSPORTER PERMEASE PROTEIN"/>
    <property type="match status" value="1"/>
</dbReference>
<dbReference type="RefSeq" id="WP_185671910.1">
    <property type="nucleotide sequence ID" value="NZ_JACJVP010000043.1"/>
</dbReference>
<evidence type="ECO:0000313" key="10">
    <source>
        <dbReference type="Proteomes" id="UP000547209"/>
    </source>
</evidence>
<feature type="domain" description="ABC transmembrane type-1" evidence="8">
    <location>
        <begin position="87"/>
        <end position="299"/>
    </location>
</feature>
<sequence>MAMLSETFRKRSASRFARSKRLARIDYKWGYLMVAPLLAGLAVFFIWPVFRTFYFSMTDWGDFGSYVWSGGDNYRRLVRDPAVYRAFGHTFFYVAIYIPVLVALSTFLAVLLNKGVRGSGVYRTLYFLPAVLMPAAVGLAWRWLLNGEFGLVNTLLKLVGIHGPGWLTEGRTALPAIVLVAVWSMVGFQAMILLSGLQGIPSAYYEAARQEGAGGATLFRRITLPLLTPTLFFVSVTALIQAFQVFDLIYMMIGQVAIDHADTVVYLFYKQAFQLGAKGYASAIVTALFAVILAITAIQLRLQKRWVHYD</sequence>
<gene>
    <name evidence="9" type="ORF">H7C19_25545</name>
</gene>
<name>A0A7X0VIU9_9BACL</name>
<evidence type="ECO:0000256" key="3">
    <source>
        <dbReference type="ARBA" id="ARBA00022475"/>
    </source>
</evidence>
<organism evidence="9 10">
    <name type="scientific">Cohnella nanjingensis</name>
    <dbReference type="NCBI Taxonomy" id="1387779"/>
    <lineage>
        <taxon>Bacteria</taxon>
        <taxon>Bacillati</taxon>
        <taxon>Bacillota</taxon>
        <taxon>Bacilli</taxon>
        <taxon>Bacillales</taxon>
        <taxon>Paenibacillaceae</taxon>
        <taxon>Cohnella</taxon>
    </lineage>
</organism>
<dbReference type="PANTHER" id="PTHR30193:SF37">
    <property type="entry name" value="INNER MEMBRANE ABC TRANSPORTER PERMEASE PROTEIN YCJO"/>
    <property type="match status" value="1"/>
</dbReference>
<evidence type="ECO:0000313" key="9">
    <source>
        <dbReference type="EMBL" id="MBB6674049.1"/>
    </source>
</evidence>
<dbReference type="SUPFAM" id="SSF161098">
    <property type="entry name" value="MetI-like"/>
    <property type="match status" value="1"/>
</dbReference>
<dbReference type="AlphaFoldDB" id="A0A7X0VIU9"/>
<keyword evidence="3" id="KW-1003">Cell membrane</keyword>
<dbReference type="GO" id="GO:0055085">
    <property type="term" value="P:transmembrane transport"/>
    <property type="evidence" value="ECO:0007669"/>
    <property type="project" value="InterPro"/>
</dbReference>
<dbReference type="PROSITE" id="PS50928">
    <property type="entry name" value="ABC_TM1"/>
    <property type="match status" value="1"/>
</dbReference>
<feature type="transmembrane region" description="Helical" evidence="7">
    <location>
        <begin position="124"/>
        <end position="144"/>
    </location>
</feature>
<dbReference type="InterPro" id="IPR000515">
    <property type="entry name" value="MetI-like"/>
</dbReference>
<keyword evidence="2 7" id="KW-0813">Transport</keyword>
<evidence type="ECO:0000256" key="1">
    <source>
        <dbReference type="ARBA" id="ARBA00004651"/>
    </source>
</evidence>
<evidence type="ECO:0000256" key="7">
    <source>
        <dbReference type="RuleBase" id="RU363032"/>
    </source>
</evidence>
<feature type="transmembrane region" description="Helical" evidence="7">
    <location>
        <begin position="91"/>
        <end position="112"/>
    </location>
</feature>
<feature type="transmembrane region" description="Helical" evidence="7">
    <location>
        <begin position="29"/>
        <end position="50"/>
    </location>
</feature>
<dbReference type="GO" id="GO:0005886">
    <property type="term" value="C:plasma membrane"/>
    <property type="evidence" value="ECO:0007669"/>
    <property type="project" value="UniProtKB-SubCell"/>
</dbReference>